<accession>A0A849L4G6</accession>
<dbReference type="Proteomes" id="UP000572377">
    <property type="component" value="Unassembled WGS sequence"/>
</dbReference>
<proteinExistence type="predicted"/>
<dbReference type="Gene3D" id="3.40.190.10">
    <property type="entry name" value="Periplasmic binding protein-like II"/>
    <property type="match status" value="2"/>
</dbReference>
<dbReference type="SUPFAM" id="SSF53850">
    <property type="entry name" value="Periplasmic binding protein-like II"/>
    <property type="match status" value="1"/>
</dbReference>
<keyword evidence="4" id="KW-1185">Reference proteome</keyword>
<evidence type="ECO:0000256" key="1">
    <source>
        <dbReference type="ARBA" id="ARBA00022729"/>
    </source>
</evidence>
<dbReference type="PANTHER" id="PTHR35936:SF17">
    <property type="entry name" value="ARGININE-BINDING EXTRACELLULAR PROTEIN ARTP"/>
    <property type="match status" value="1"/>
</dbReference>
<name>A0A849L4G6_9RHOB</name>
<dbReference type="EMBL" id="JABFBC010000002">
    <property type="protein sequence ID" value="NNU81094.1"/>
    <property type="molecule type" value="Genomic_DNA"/>
</dbReference>
<evidence type="ECO:0000313" key="4">
    <source>
        <dbReference type="Proteomes" id="UP000572377"/>
    </source>
</evidence>
<dbReference type="AlphaFoldDB" id="A0A849L4G6"/>
<sequence length="223" mass="23602">MSDLASIARGGVLRATVNTGNRALVQPVEGGFTGISPALGRRLAEEIGARLEQVVYSGAGKVFDDALNDRWDVGFLAIDAMRAKSISFTRPYHTIEATYAVRVGSGIETPEDADRAGLTVLTSTGSAYDMWLTANLKAARLERSGTPGESFEEFRGGRGDAVAGVRASLERHFAGDRGYMVLTGTVAKVEQAMVLPGPDNPAIKALDDFVARAIADGFVATHL</sequence>
<dbReference type="SMART" id="SM00062">
    <property type="entry name" value="PBPb"/>
    <property type="match status" value="1"/>
</dbReference>
<organism evidence="3 4">
    <name type="scientific">Halovulum dunhuangense</name>
    <dbReference type="NCBI Taxonomy" id="1505036"/>
    <lineage>
        <taxon>Bacteria</taxon>
        <taxon>Pseudomonadati</taxon>
        <taxon>Pseudomonadota</taxon>
        <taxon>Alphaproteobacteria</taxon>
        <taxon>Rhodobacterales</taxon>
        <taxon>Paracoccaceae</taxon>
        <taxon>Halovulum</taxon>
    </lineage>
</organism>
<evidence type="ECO:0000259" key="2">
    <source>
        <dbReference type="SMART" id="SM00062"/>
    </source>
</evidence>
<protein>
    <submittedName>
        <fullName evidence="3">Transporter substrate-binding domain-containing protein</fullName>
    </submittedName>
</protein>
<reference evidence="3 4" key="1">
    <citation type="submission" date="2020-05" db="EMBL/GenBank/DDBJ databases">
        <title>Gimesia benthica sp. nov., a novel planctomycete isolated from a deep-sea water sample of the Northwest Indian Ocean.</title>
        <authorList>
            <person name="Wang J."/>
            <person name="Ruan C."/>
            <person name="Song L."/>
            <person name="Zhu Y."/>
            <person name="Li A."/>
            <person name="Zheng X."/>
            <person name="Wang L."/>
            <person name="Lu Z."/>
            <person name="Huang Y."/>
            <person name="Du W."/>
            <person name="Zhou Y."/>
            <person name="Huang L."/>
            <person name="Dai X."/>
        </authorList>
    </citation>
    <scope>NUCLEOTIDE SEQUENCE [LARGE SCALE GENOMIC DNA]</scope>
    <source>
        <strain evidence="3 4">YYQ-30</strain>
    </source>
</reference>
<dbReference type="RefSeq" id="WP_171325742.1">
    <property type="nucleotide sequence ID" value="NZ_JABFBC010000002.1"/>
</dbReference>
<dbReference type="Pfam" id="PF00497">
    <property type="entry name" value="SBP_bac_3"/>
    <property type="match status" value="1"/>
</dbReference>
<dbReference type="PANTHER" id="PTHR35936">
    <property type="entry name" value="MEMBRANE-BOUND LYTIC MUREIN TRANSGLYCOSYLASE F"/>
    <property type="match status" value="1"/>
</dbReference>
<gene>
    <name evidence="3" type="ORF">HMH01_11670</name>
</gene>
<comment type="caution">
    <text evidence="3">The sequence shown here is derived from an EMBL/GenBank/DDBJ whole genome shotgun (WGS) entry which is preliminary data.</text>
</comment>
<dbReference type="InterPro" id="IPR001638">
    <property type="entry name" value="Solute-binding_3/MltF_N"/>
</dbReference>
<evidence type="ECO:0000313" key="3">
    <source>
        <dbReference type="EMBL" id="NNU81094.1"/>
    </source>
</evidence>
<feature type="domain" description="Solute-binding protein family 3/N-terminal" evidence="2">
    <location>
        <begin position="12"/>
        <end position="223"/>
    </location>
</feature>
<keyword evidence="1" id="KW-0732">Signal</keyword>